<name>A0ABR2FQW8_9ROSI</name>
<dbReference type="Proteomes" id="UP001472677">
    <property type="component" value="Unassembled WGS sequence"/>
</dbReference>
<gene>
    <name evidence="1" type="ORF">V6N12_068501</name>
    <name evidence="2" type="ORF">V6N12_068503</name>
</gene>
<accession>A0ABR2FQW8</accession>
<comment type="caution">
    <text evidence="2">The sequence shown here is derived from an EMBL/GenBank/DDBJ whole genome shotgun (WGS) entry which is preliminary data.</text>
</comment>
<protein>
    <submittedName>
        <fullName evidence="2">Uncharacterized protein</fullName>
    </submittedName>
</protein>
<evidence type="ECO:0000313" key="1">
    <source>
        <dbReference type="EMBL" id="KAK8584255.1"/>
    </source>
</evidence>
<keyword evidence="3" id="KW-1185">Reference proteome</keyword>
<evidence type="ECO:0000313" key="2">
    <source>
        <dbReference type="EMBL" id="KAK8584257.1"/>
    </source>
</evidence>
<proteinExistence type="predicted"/>
<reference evidence="2 3" key="1">
    <citation type="journal article" date="2024" name="G3 (Bethesda)">
        <title>Genome assembly of Hibiscus sabdariffa L. provides insights into metabolisms of medicinal natural products.</title>
        <authorList>
            <person name="Kim T."/>
        </authorList>
    </citation>
    <scope>NUCLEOTIDE SEQUENCE [LARGE SCALE GENOMIC DNA]</scope>
    <source>
        <strain evidence="2">TK-2024</strain>
        <tissue evidence="2">Old leaves</tissue>
    </source>
</reference>
<organism evidence="2 3">
    <name type="scientific">Hibiscus sabdariffa</name>
    <name type="common">roselle</name>
    <dbReference type="NCBI Taxonomy" id="183260"/>
    <lineage>
        <taxon>Eukaryota</taxon>
        <taxon>Viridiplantae</taxon>
        <taxon>Streptophyta</taxon>
        <taxon>Embryophyta</taxon>
        <taxon>Tracheophyta</taxon>
        <taxon>Spermatophyta</taxon>
        <taxon>Magnoliopsida</taxon>
        <taxon>eudicotyledons</taxon>
        <taxon>Gunneridae</taxon>
        <taxon>Pentapetalae</taxon>
        <taxon>rosids</taxon>
        <taxon>malvids</taxon>
        <taxon>Malvales</taxon>
        <taxon>Malvaceae</taxon>
        <taxon>Malvoideae</taxon>
        <taxon>Hibiscus</taxon>
    </lineage>
</organism>
<dbReference type="EMBL" id="JBBPBM010000005">
    <property type="protein sequence ID" value="KAK8584257.1"/>
    <property type="molecule type" value="Genomic_DNA"/>
</dbReference>
<sequence length="97" mass="10827">MYLEAEPIQCSQLYIGGQEAQQPWRNLNFSRPIFGGFWTKEKKMGARASRQQLWSTGVNGGAVAMELAASRSLGDLSFGSSCLSFAYREKKRGLDKM</sequence>
<evidence type="ECO:0000313" key="3">
    <source>
        <dbReference type="Proteomes" id="UP001472677"/>
    </source>
</evidence>
<dbReference type="EMBL" id="JBBPBM010000005">
    <property type="protein sequence ID" value="KAK8584255.1"/>
    <property type="molecule type" value="Genomic_DNA"/>
</dbReference>